<keyword evidence="2" id="KW-1133">Transmembrane helix</keyword>
<feature type="region of interest" description="Disordered" evidence="1">
    <location>
        <begin position="191"/>
        <end position="225"/>
    </location>
</feature>
<accession>B0C9G4</accession>
<evidence type="ECO:0000313" key="4">
    <source>
        <dbReference type="EMBL" id="ABW28977.1"/>
    </source>
</evidence>
<dbReference type="SMART" id="SM00240">
    <property type="entry name" value="FHA"/>
    <property type="match status" value="1"/>
</dbReference>
<dbReference type="AlphaFoldDB" id="B0C9G4"/>
<dbReference type="eggNOG" id="COG1716">
    <property type="taxonomic scope" value="Bacteria"/>
</dbReference>
<dbReference type="HOGENOM" id="CLU_726884_0_0_3"/>
<gene>
    <name evidence="4" type="ordered locus">AM1_3993</name>
</gene>
<feature type="compositionally biased region" description="Pro residues" evidence="1">
    <location>
        <begin position="133"/>
        <end position="145"/>
    </location>
</feature>
<evidence type="ECO:0000259" key="3">
    <source>
        <dbReference type="PROSITE" id="PS50006"/>
    </source>
</evidence>
<feature type="region of interest" description="Disordered" evidence="1">
    <location>
        <begin position="12"/>
        <end position="34"/>
    </location>
</feature>
<evidence type="ECO:0000313" key="5">
    <source>
        <dbReference type="Proteomes" id="UP000000268"/>
    </source>
</evidence>
<evidence type="ECO:0000256" key="2">
    <source>
        <dbReference type="SAM" id="Phobius"/>
    </source>
</evidence>
<dbReference type="Gene3D" id="2.60.200.20">
    <property type="match status" value="1"/>
</dbReference>
<dbReference type="RefSeq" id="WP_012164333.1">
    <property type="nucleotide sequence ID" value="NC_009925.1"/>
</dbReference>
<dbReference type="KEGG" id="amr:AM1_3993"/>
<feature type="region of interest" description="Disordered" evidence="1">
    <location>
        <begin position="110"/>
        <end position="153"/>
    </location>
</feature>
<sequence length="380" mass="41118">MTELTLEWVEGGVSRSEQIQPNQPSKNPGTVRIGRDPQKCDIVLSDSSVSGLQAEVYYHAGSQAFYLRSLRDTNPPIVNGQPITTGEVPLGTASTVSLGRVVLNARVSKGGFPPTEVSQPSGVPPTAVSSPTPAAPPPYPAPSPAPYYQSQPTSSDQGPKVWVWIIAGALVIGGGALAWPYVSNFLGLSTEPTVSQSDSDSNQSNSDQDSADSDSSPGSRGESFGDKMADLVTYEHSSGLFRIKTPRTWQRKDTSKAGEVILRWTDSETDSSIVVDLFKSRRLSQQELGDLSRRFITNAFGKEPGFQVGQPKVQDSGVVELGWEFSTRNDQVLGATYTEQSEDTVSVVSILVLRSDFEQVRSTFREILQSYRFNPSVPIP</sequence>
<proteinExistence type="predicted"/>
<feature type="transmembrane region" description="Helical" evidence="2">
    <location>
        <begin position="161"/>
        <end position="182"/>
    </location>
</feature>
<feature type="compositionally biased region" description="Low complexity" evidence="1">
    <location>
        <begin position="120"/>
        <end position="132"/>
    </location>
</feature>
<reference evidence="4 5" key="1">
    <citation type="journal article" date="2008" name="Proc. Natl. Acad. Sci. U.S.A.">
        <title>Niche adaptation and genome expansion in the chlorophyll d-producing cyanobacterium Acaryochloris marina.</title>
        <authorList>
            <person name="Swingley W.D."/>
            <person name="Chen M."/>
            <person name="Cheung P.C."/>
            <person name="Conrad A.L."/>
            <person name="Dejesa L.C."/>
            <person name="Hao J."/>
            <person name="Honchak B.M."/>
            <person name="Karbach L.E."/>
            <person name="Kurdoglu A."/>
            <person name="Lahiri S."/>
            <person name="Mastrian S.D."/>
            <person name="Miyashita H."/>
            <person name="Page L."/>
            <person name="Ramakrishna P."/>
            <person name="Satoh S."/>
            <person name="Sattley W.M."/>
            <person name="Shimada Y."/>
            <person name="Taylor H.L."/>
            <person name="Tomo T."/>
            <person name="Tsuchiya T."/>
            <person name="Wang Z.T."/>
            <person name="Raymond J."/>
            <person name="Mimuro M."/>
            <person name="Blankenship R.E."/>
            <person name="Touchman J.W."/>
        </authorList>
    </citation>
    <scope>NUCLEOTIDE SEQUENCE [LARGE SCALE GENOMIC DNA]</scope>
    <source>
        <strain evidence="5">MBIC 11017</strain>
    </source>
</reference>
<keyword evidence="5" id="KW-1185">Reference proteome</keyword>
<dbReference type="EMBL" id="CP000828">
    <property type="protein sequence ID" value="ABW28977.1"/>
    <property type="molecule type" value="Genomic_DNA"/>
</dbReference>
<feature type="domain" description="FHA" evidence="3">
    <location>
        <begin position="31"/>
        <end position="83"/>
    </location>
</feature>
<feature type="compositionally biased region" description="Polar residues" evidence="1">
    <location>
        <begin position="15"/>
        <end position="28"/>
    </location>
</feature>
<organism evidence="4 5">
    <name type="scientific">Acaryochloris marina (strain MBIC 11017)</name>
    <dbReference type="NCBI Taxonomy" id="329726"/>
    <lineage>
        <taxon>Bacteria</taxon>
        <taxon>Bacillati</taxon>
        <taxon>Cyanobacteriota</taxon>
        <taxon>Cyanophyceae</taxon>
        <taxon>Acaryochloridales</taxon>
        <taxon>Acaryochloridaceae</taxon>
        <taxon>Acaryochloris</taxon>
    </lineage>
</organism>
<dbReference type="CDD" id="cd00060">
    <property type="entry name" value="FHA"/>
    <property type="match status" value="1"/>
</dbReference>
<dbReference type="Proteomes" id="UP000000268">
    <property type="component" value="Chromosome"/>
</dbReference>
<dbReference type="PROSITE" id="PS50006">
    <property type="entry name" value="FHA_DOMAIN"/>
    <property type="match status" value="1"/>
</dbReference>
<keyword evidence="2" id="KW-0812">Transmembrane</keyword>
<feature type="compositionally biased region" description="Low complexity" evidence="1">
    <location>
        <begin position="195"/>
        <end position="216"/>
    </location>
</feature>
<dbReference type="Pfam" id="PF00498">
    <property type="entry name" value="FHA"/>
    <property type="match status" value="1"/>
</dbReference>
<dbReference type="InterPro" id="IPR000253">
    <property type="entry name" value="FHA_dom"/>
</dbReference>
<dbReference type="OrthoDB" id="9816434at2"/>
<dbReference type="SUPFAM" id="SSF49879">
    <property type="entry name" value="SMAD/FHA domain"/>
    <property type="match status" value="1"/>
</dbReference>
<evidence type="ECO:0000256" key="1">
    <source>
        <dbReference type="SAM" id="MobiDB-lite"/>
    </source>
</evidence>
<name>B0C9G4_ACAM1</name>
<protein>
    <submittedName>
        <fullName evidence="4">FHA domain protein</fullName>
    </submittedName>
</protein>
<dbReference type="InterPro" id="IPR008984">
    <property type="entry name" value="SMAD_FHA_dom_sf"/>
</dbReference>
<keyword evidence="2" id="KW-0472">Membrane</keyword>